<dbReference type="Proteomes" id="UP000605848">
    <property type="component" value="Unassembled WGS sequence"/>
</dbReference>
<dbReference type="Pfam" id="PF00353">
    <property type="entry name" value="HemolysinCabind"/>
    <property type="match status" value="1"/>
</dbReference>
<keyword evidence="4" id="KW-0677">Repeat</keyword>
<gene>
    <name evidence="7" type="ORF">JKG68_12600</name>
</gene>
<keyword evidence="8" id="KW-1185">Reference proteome</keyword>
<comment type="subcellular location">
    <subcellularLocation>
        <location evidence="2">Secreted</location>
    </subcellularLocation>
</comment>
<evidence type="ECO:0000256" key="1">
    <source>
        <dbReference type="ARBA" id="ARBA00001913"/>
    </source>
</evidence>
<dbReference type="Gene3D" id="2.150.10.10">
    <property type="entry name" value="Serralysin-like metalloprotease, C-terminal"/>
    <property type="match status" value="1"/>
</dbReference>
<dbReference type="InterPro" id="IPR050557">
    <property type="entry name" value="RTX_toxin/Mannuronan_C5-epim"/>
</dbReference>
<keyword evidence="3" id="KW-0964">Secreted</keyword>
<evidence type="ECO:0000259" key="6">
    <source>
        <dbReference type="Pfam" id="PF08548"/>
    </source>
</evidence>
<evidence type="ECO:0000256" key="3">
    <source>
        <dbReference type="ARBA" id="ARBA00022525"/>
    </source>
</evidence>
<feature type="compositionally biased region" description="Gly residues" evidence="5">
    <location>
        <begin position="257"/>
        <end position="268"/>
    </location>
</feature>
<dbReference type="InterPro" id="IPR018511">
    <property type="entry name" value="Hemolysin-typ_Ca-bd_CS"/>
</dbReference>
<dbReference type="InterPro" id="IPR001343">
    <property type="entry name" value="Hemolysn_Ca-bd"/>
</dbReference>
<organism evidence="7 8">
    <name type="scientific">Microvirga aerilata</name>
    <dbReference type="NCBI Taxonomy" id="670292"/>
    <lineage>
        <taxon>Bacteria</taxon>
        <taxon>Pseudomonadati</taxon>
        <taxon>Pseudomonadota</taxon>
        <taxon>Alphaproteobacteria</taxon>
        <taxon>Hyphomicrobiales</taxon>
        <taxon>Methylobacteriaceae</taxon>
        <taxon>Microvirga</taxon>
    </lineage>
</organism>
<dbReference type="InterPro" id="IPR011049">
    <property type="entry name" value="Serralysin-like_metalloprot_C"/>
</dbReference>
<dbReference type="AlphaFoldDB" id="A0A936ZFE7"/>
<evidence type="ECO:0000256" key="2">
    <source>
        <dbReference type="ARBA" id="ARBA00004613"/>
    </source>
</evidence>
<evidence type="ECO:0000313" key="7">
    <source>
        <dbReference type="EMBL" id="MBL0404810.1"/>
    </source>
</evidence>
<evidence type="ECO:0000256" key="5">
    <source>
        <dbReference type="SAM" id="MobiDB-lite"/>
    </source>
</evidence>
<feature type="domain" description="Peptidase M10 serralysin C-terminal" evidence="6">
    <location>
        <begin position="308"/>
        <end position="372"/>
    </location>
</feature>
<comment type="caution">
    <text evidence="7">The sequence shown here is derived from an EMBL/GenBank/DDBJ whole genome shotgun (WGS) entry which is preliminary data.</text>
</comment>
<dbReference type="Pfam" id="PF08548">
    <property type="entry name" value="Peptidase_M10_C"/>
    <property type="match status" value="1"/>
</dbReference>
<evidence type="ECO:0000313" key="8">
    <source>
        <dbReference type="Proteomes" id="UP000605848"/>
    </source>
</evidence>
<dbReference type="SUPFAM" id="SSF51120">
    <property type="entry name" value="beta-Roll"/>
    <property type="match status" value="1"/>
</dbReference>
<dbReference type="PRINTS" id="PR00313">
    <property type="entry name" value="CABNDNGRPT"/>
</dbReference>
<proteinExistence type="predicted"/>
<dbReference type="PROSITE" id="PS00330">
    <property type="entry name" value="HEMOLYSIN_CALCIUM"/>
    <property type="match status" value="2"/>
</dbReference>
<evidence type="ECO:0000256" key="4">
    <source>
        <dbReference type="ARBA" id="ARBA00022737"/>
    </source>
</evidence>
<comment type="cofactor">
    <cofactor evidence="1">
        <name>Ca(2+)</name>
        <dbReference type="ChEBI" id="CHEBI:29108"/>
    </cofactor>
</comment>
<feature type="region of interest" description="Disordered" evidence="5">
    <location>
        <begin position="249"/>
        <end position="287"/>
    </location>
</feature>
<dbReference type="GO" id="GO:0005509">
    <property type="term" value="F:calcium ion binding"/>
    <property type="evidence" value="ECO:0007669"/>
    <property type="project" value="InterPro"/>
</dbReference>
<protein>
    <recommendedName>
        <fullName evidence="6">Peptidase M10 serralysin C-terminal domain-containing protein</fullName>
    </recommendedName>
</protein>
<dbReference type="EMBL" id="JAEQMY010000015">
    <property type="protein sequence ID" value="MBL0404810.1"/>
    <property type="molecule type" value="Genomic_DNA"/>
</dbReference>
<reference evidence="7" key="1">
    <citation type="submission" date="2021-01" db="EMBL/GenBank/DDBJ databases">
        <title>Microvirga sp.</title>
        <authorList>
            <person name="Kim M.K."/>
        </authorList>
    </citation>
    <scope>NUCLEOTIDE SEQUENCE</scope>
    <source>
        <strain evidence="7">5420S-16</strain>
    </source>
</reference>
<name>A0A936ZFE7_9HYPH</name>
<dbReference type="GO" id="GO:0005615">
    <property type="term" value="C:extracellular space"/>
    <property type="evidence" value="ECO:0007669"/>
    <property type="project" value="InterPro"/>
</dbReference>
<dbReference type="PANTHER" id="PTHR38340">
    <property type="entry name" value="S-LAYER PROTEIN"/>
    <property type="match status" value="1"/>
</dbReference>
<dbReference type="PANTHER" id="PTHR38340:SF1">
    <property type="entry name" value="S-LAYER PROTEIN"/>
    <property type="match status" value="1"/>
</dbReference>
<dbReference type="InterPro" id="IPR013858">
    <property type="entry name" value="Peptidase_M10B_C"/>
</dbReference>
<sequence>MADGEFAVLYRGSGTFDGEAFTGVIANSFSPQGAGWQSDYHGGLNDLPNDGSNSTTVLKDGTCVVAFSVAAQGGTNVGVAILGPNGTWITVFTDGVPGVSSGIKPAISALANGGFVVAWEDVAENDVHVIRAQTFDSSGEPTTTTPITFTKANGSIVGNPVIEQLDSGGLAIAYVVDAGGDYNLYTEAVTSTGQPLVSRTLVGISSSGDQWDPSISNLSGTDYAVSWQSSGEAGGPQYIVEVIGREGTDVTTPITPAGGGPTGPGDPGRPGEPHRPPATTWTGTEGNDVHTGSAASEAFNGLGGRDSIRGLGGNDTIDGGSGNDKIWGGTGNDVLMGRDGFDVFVLDTKPNKSTNKDTIVDFSNLFDSIWLDNKVFTKLGKKGSEKKPAMIKKSFFASEKAKDKDDYIIYSKKKATIYYDADGSGSKKAVEIATVKKGSMLAHWDFFVI</sequence>
<accession>A0A936ZFE7</accession>